<dbReference type="AlphaFoldDB" id="A0A2T1M3S5"/>
<dbReference type="GO" id="GO:0008422">
    <property type="term" value="F:beta-glucosidase activity"/>
    <property type="evidence" value="ECO:0007669"/>
    <property type="project" value="TreeGrafter"/>
</dbReference>
<dbReference type="InterPro" id="IPR001547">
    <property type="entry name" value="Glyco_hydro_5"/>
</dbReference>
<keyword evidence="6" id="KW-0624">Polysaccharide degradation</keyword>
<keyword evidence="4" id="KW-0119">Carbohydrate metabolism</keyword>
<reference evidence="10 11" key="2">
    <citation type="submission" date="2018-03" db="EMBL/GenBank/DDBJ databases">
        <authorList>
            <person name="Keele B.F."/>
        </authorList>
    </citation>
    <scope>NUCLEOTIDE SEQUENCE [LARGE SCALE GENOMIC DNA]</scope>
    <source>
        <strain evidence="10 11">CCALA 016</strain>
    </source>
</reference>
<keyword evidence="11" id="KW-1185">Reference proteome</keyword>
<keyword evidence="3" id="KW-0136">Cellulose degradation</keyword>
<dbReference type="GO" id="GO:0030245">
    <property type="term" value="P:cellulose catabolic process"/>
    <property type="evidence" value="ECO:0007669"/>
    <property type="project" value="UniProtKB-KW"/>
</dbReference>
<comment type="similarity">
    <text evidence="1 7">Belongs to the glycosyl hydrolase 5 (cellulase A) family.</text>
</comment>
<name>A0A2T1M3S5_9CHRO</name>
<dbReference type="Proteomes" id="UP000239001">
    <property type="component" value="Unassembled WGS sequence"/>
</dbReference>
<dbReference type="OrthoDB" id="9800475at2"/>
<keyword evidence="2 7" id="KW-0378">Hydrolase</keyword>
<sequence length="405" mass="46858">MSSIKIYLLILVNTIIGLTSCQSVTSGQNTSITPPASTKDRQEVAEPKRKRQVQQTESIKQSPVRLTVKGSQIFTPEGKLIEWRGVNWGWWGSIQPQDGVETAKMGANAVRLPFKWYFSGKKSDIRDSNAPGNISPEGLALLDKYVDWCVQQKLWVILSATSDEGAGDNAENYWTNPALRKEFFETWAFLVQRYKNKPYIAAYEILNEPHPLRKKYATTKEVQKFYQEAIEVIRQYDSTTPLIVGPSDNYDLNQLPNIYIKNDKNLIYTFNYYEPSEYVKTNRREVKGLPLITYPGTFQNRQGETITLNKEYLARLLQPAVKFREQYNVPLFVNQVGVRSEAPGQLKYIADVLALFDQYKIPYTYWTFKTEEDQSQQGLYWLDEKGNYQPKTELIELLKKSFSRR</sequence>
<dbReference type="InterPro" id="IPR050386">
    <property type="entry name" value="Glycosyl_hydrolase_5"/>
</dbReference>
<protein>
    <recommendedName>
        <fullName evidence="9">Glycoside hydrolase family 5 domain-containing protein</fullName>
    </recommendedName>
</protein>
<feature type="compositionally biased region" description="Basic and acidic residues" evidence="8">
    <location>
        <begin position="38"/>
        <end position="47"/>
    </location>
</feature>
<dbReference type="Pfam" id="PF00150">
    <property type="entry name" value="Cellulase"/>
    <property type="match status" value="1"/>
</dbReference>
<dbReference type="PANTHER" id="PTHR31297:SF41">
    <property type="entry name" value="ENDOGLUCANASE, PUTATIVE (AFU_ORTHOLOGUE AFUA_5G01830)-RELATED"/>
    <property type="match status" value="1"/>
</dbReference>
<proteinExistence type="inferred from homology"/>
<organism evidence="10 11">
    <name type="scientific">Aphanothece hegewaldii CCALA 016</name>
    <dbReference type="NCBI Taxonomy" id="2107694"/>
    <lineage>
        <taxon>Bacteria</taxon>
        <taxon>Bacillati</taxon>
        <taxon>Cyanobacteriota</taxon>
        <taxon>Cyanophyceae</taxon>
        <taxon>Oscillatoriophycideae</taxon>
        <taxon>Chroococcales</taxon>
        <taxon>Aphanothecaceae</taxon>
        <taxon>Aphanothece</taxon>
    </lineage>
</organism>
<evidence type="ECO:0000256" key="8">
    <source>
        <dbReference type="SAM" id="MobiDB-lite"/>
    </source>
</evidence>
<evidence type="ECO:0000256" key="7">
    <source>
        <dbReference type="RuleBase" id="RU361153"/>
    </source>
</evidence>
<feature type="compositionally biased region" description="Polar residues" evidence="8">
    <location>
        <begin position="24"/>
        <end position="36"/>
    </location>
</feature>
<dbReference type="SUPFAM" id="SSF51445">
    <property type="entry name" value="(Trans)glycosidases"/>
    <property type="match status" value="1"/>
</dbReference>
<dbReference type="InterPro" id="IPR017853">
    <property type="entry name" value="GH"/>
</dbReference>
<evidence type="ECO:0000256" key="1">
    <source>
        <dbReference type="ARBA" id="ARBA00005641"/>
    </source>
</evidence>
<evidence type="ECO:0000256" key="2">
    <source>
        <dbReference type="ARBA" id="ARBA00022801"/>
    </source>
</evidence>
<keyword evidence="5 7" id="KW-0326">Glycosidase</keyword>
<dbReference type="Gene3D" id="3.20.20.80">
    <property type="entry name" value="Glycosidases"/>
    <property type="match status" value="1"/>
</dbReference>
<comment type="caution">
    <text evidence="10">The sequence shown here is derived from an EMBL/GenBank/DDBJ whole genome shotgun (WGS) entry which is preliminary data.</text>
</comment>
<feature type="domain" description="Glycoside hydrolase family 5" evidence="9">
    <location>
        <begin position="77"/>
        <end position="370"/>
    </location>
</feature>
<evidence type="ECO:0000313" key="10">
    <source>
        <dbReference type="EMBL" id="PSF39489.1"/>
    </source>
</evidence>
<dbReference type="EMBL" id="PXOH01000001">
    <property type="protein sequence ID" value="PSF39489.1"/>
    <property type="molecule type" value="Genomic_DNA"/>
</dbReference>
<dbReference type="PROSITE" id="PS51257">
    <property type="entry name" value="PROKAR_LIPOPROTEIN"/>
    <property type="match status" value="1"/>
</dbReference>
<evidence type="ECO:0000256" key="3">
    <source>
        <dbReference type="ARBA" id="ARBA00023001"/>
    </source>
</evidence>
<feature type="region of interest" description="Disordered" evidence="8">
    <location>
        <begin position="24"/>
        <end position="59"/>
    </location>
</feature>
<reference evidence="10 11" key="1">
    <citation type="submission" date="2018-03" db="EMBL/GenBank/DDBJ databases">
        <title>The ancient ancestry and fast evolution of plastids.</title>
        <authorList>
            <person name="Moore K.R."/>
            <person name="Magnabosco C."/>
            <person name="Momper L."/>
            <person name="Gold D.A."/>
            <person name="Bosak T."/>
            <person name="Fournier G.P."/>
        </authorList>
    </citation>
    <scope>NUCLEOTIDE SEQUENCE [LARGE SCALE GENOMIC DNA]</scope>
    <source>
        <strain evidence="10 11">CCALA 016</strain>
    </source>
</reference>
<evidence type="ECO:0000259" key="9">
    <source>
        <dbReference type="Pfam" id="PF00150"/>
    </source>
</evidence>
<dbReference type="PANTHER" id="PTHR31297">
    <property type="entry name" value="GLUCAN ENDO-1,6-BETA-GLUCOSIDASE B"/>
    <property type="match status" value="1"/>
</dbReference>
<dbReference type="GO" id="GO:0009986">
    <property type="term" value="C:cell surface"/>
    <property type="evidence" value="ECO:0007669"/>
    <property type="project" value="TreeGrafter"/>
</dbReference>
<dbReference type="RefSeq" id="WP_106455109.1">
    <property type="nucleotide sequence ID" value="NZ_PXOH01000001.1"/>
</dbReference>
<accession>A0A2T1M3S5</accession>
<evidence type="ECO:0000256" key="5">
    <source>
        <dbReference type="ARBA" id="ARBA00023295"/>
    </source>
</evidence>
<evidence type="ECO:0000256" key="4">
    <source>
        <dbReference type="ARBA" id="ARBA00023277"/>
    </source>
</evidence>
<evidence type="ECO:0000313" key="11">
    <source>
        <dbReference type="Proteomes" id="UP000239001"/>
    </source>
</evidence>
<gene>
    <name evidence="10" type="ORF">C7H19_01495</name>
</gene>
<evidence type="ECO:0000256" key="6">
    <source>
        <dbReference type="ARBA" id="ARBA00023326"/>
    </source>
</evidence>
<dbReference type="GO" id="GO:0005576">
    <property type="term" value="C:extracellular region"/>
    <property type="evidence" value="ECO:0007669"/>
    <property type="project" value="TreeGrafter"/>
</dbReference>